<dbReference type="Proteomes" id="UP000183997">
    <property type="component" value="Unassembled WGS sequence"/>
</dbReference>
<name>A0A1M6XF22_9FIRM</name>
<protein>
    <submittedName>
        <fullName evidence="1">Uncharacterized protein</fullName>
    </submittedName>
</protein>
<evidence type="ECO:0000313" key="1">
    <source>
        <dbReference type="EMBL" id="SHL04449.1"/>
    </source>
</evidence>
<evidence type="ECO:0000313" key="2">
    <source>
        <dbReference type="Proteomes" id="UP000183997"/>
    </source>
</evidence>
<keyword evidence="2" id="KW-1185">Reference proteome</keyword>
<sequence>MNNHSKRLIDQVLHALGRYEDGKVEEDELLLDIEGISSAIEEEGVHNLVSNLALRIDESRHLYDVEEGKVFLSSEIGEFKKAIQKVDS</sequence>
<dbReference type="STRING" id="1121421.SAMN02745123_04009"/>
<organism evidence="1 2">
    <name type="scientific">Desulforamulus aeronauticus DSM 10349</name>
    <dbReference type="NCBI Taxonomy" id="1121421"/>
    <lineage>
        <taxon>Bacteria</taxon>
        <taxon>Bacillati</taxon>
        <taxon>Bacillota</taxon>
        <taxon>Clostridia</taxon>
        <taxon>Eubacteriales</taxon>
        <taxon>Peptococcaceae</taxon>
        <taxon>Desulforamulus</taxon>
    </lineage>
</organism>
<accession>A0A1M6XF22</accession>
<proteinExistence type="predicted"/>
<reference evidence="2" key="1">
    <citation type="submission" date="2016-11" db="EMBL/GenBank/DDBJ databases">
        <authorList>
            <person name="Varghese N."/>
            <person name="Submissions S."/>
        </authorList>
    </citation>
    <scope>NUCLEOTIDE SEQUENCE [LARGE SCALE GENOMIC DNA]</scope>
    <source>
        <strain evidence="2">DSM 10349</strain>
    </source>
</reference>
<dbReference type="EMBL" id="FRAR01000045">
    <property type="protein sequence ID" value="SHL04449.1"/>
    <property type="molecule type" value="Genomic_DNA"/>
</dbReference>
<dbReference type="RefSeq" id="WP_072917849.1">
    <property type="nucleotide sequence ID" value="NZ_FRAR01000045.1"/>
</dbReference>
<dbReference type="OrthoDB" id="9964819at2"/>
<gene>
    <name evidence="1" type="ORF">SAMN02745123_04009</name>
</gene>
<dbReference type="AlphaFoldDB" id="A0A1M6XF22"/>